<dbReference type="PROSITE" id="PS50004">
    <property type="entry name" value="C2"/>
    <property type="match status" value="2"/>
</dbReference>
<dbReference type="PANTHER" id="PTHR45999">
    <property type="entry name" value="UNC-13-4A, ISOFORM B"/>
    <property type="match status" value="1"/>
</dbReference>
<dbReference type="InterPro" id="IPR000008">
    <property type="entry name" value="C2_dom"/>
</dbReference>
<organism evidence="7 8">
    <name type="scientific">Artemia franciscana</name>
    <name type="common">Brine shrimp</name>
    <name type="synonym">Artemia sanfranciscana</name>
    <dbReference type="NCBI Taxonomy" id="6661"/>
    <lineage>
        <taxon>Eukaryota</taxon>
        <taxon>Metazoa</taxon>
        <taxon>Ecdysozoa</taxon>
        <taxon>Arthropoda</taxon>
        <taxon>Crustacea</taxon>
        <taxon>Branchiopoda</taxon>
        <taxon>Anostraca</taxon>
        <taxon>Artemiidae</taxon>
        <taxon>Artemia</taxon>
    </lineage>
</organism>
<evidence type="ECO:0000256" key="2">
    <source>
        <dbReference type="ARBA" id="ARBA00005823"/>
    </source>
</evidence>
<comment type="subcellular location">
    <subcellularLocation>
        <location evidence="1">Late endosome</location>
    </subcellularLocation>
</comment>
<sequence length="1224" mass="140027">MSAEASKTGANENISDILENSDDDYDEIGSASVKYRPIEVDSVVSDDVLKLNDLKTQFDLDEGVKSLLISDKKEKLRGNNDEQEEVFDEEGEVYDDETFDGTEENTRIRDENAEFFDEFSRIKDRLDEKNENERRRPSSIAGNEAELDAEGRYGTVPRPRPRLRQTAQLKKFAKAARVVAILTGEAAKKAESLYEEALYYAYFPIGPDATDISSDKEELYKYLRSVFSVSEGKHEAYLEAVKEKTPPEVLLKLGLIEARNLRGKDVRGTSDPYCIIWTSSNPSHKSRSTYKETDLNPVWKENFVLEVRNPAAEMLHLELYDYDPEQSVVERLGQISEIKSMRGFGKLFKDVTGIRSSSNGTNQNHEFLGSVIVPLKSVPASGIERWYLIEGKNPDANKSKKNRGELRLHLALTSSNAKGLYTLPAMIKHEQFLRYIYDHEIRKDEDWFGMLPAEARQIIVQHACHHGLTSYESDLVRWKSLFDINLHRALDPLQFLPILERIKRTVEEEKYSVDQEEYLWHAMDKFSEYCTEITRKHRKIHYELAGPDQLRCLIKCLSVVVQLDKKRNNPPKLSDIKERMQVAVLSGTFEWMQYVIDTTRKEGSDVSTRLEHAVSLANNALADLRRALDHYNVIFCEFLNAPYFMLIYQIFDQKLAEISHPVVQEATGLFADLLLDGSGKKEGLTLGAALFELYLLLQQFHKLSTPFPEETISQMSLYGYNRWFFSAITKWLQIATIKALNLIEKAVEIDTLKQVDAYHKYSTSAVDCVQVFHQVKTSWKQLGWPNPEESLAYVLKILEDICRCADFYSVSIATKFNKMLQEHTGGKITEEILMAVNNLIFVRDSIEPLVPELGLSLTSDGRPNSALLRALASLHNEAVAMSHVKTVQALIANCAETIETRVSEMWDEFGEAMMPDVLQFTRFACDNSDNRDLLLDQYDINLNMAKERLSSDDLFQQCLTVHCELAWKAYCKIVLEKIEEKQPPALFQNISNLVKSTCLFFYGIEDPEITEELMGGALLKEVQSLLDIYAAETWQIIHRYLINRQEQQQDLAESPYGALAVKAMFSGTNLFIEVLNARKLVKMDIGGKADPYVKVRLEPSIRYPENAKERTKVVKNNLYPLFDETFIFPVAPALQKGDSLVVFTVKDYDLVGSSEFMGEAFLHFRDVVRGLGSEDLKEVNQVVMPLTRPTESNHLLETLELRSWDRLAKNFVKREKKNIDQKLK</sequence>
<comment type="similarity">
    <text evidence="2">Belongs to the unc-13 family.</text>
</comment>
<accession>A0AA88HZL1</accession>
<dbReference type="InterPro" id="IPR052095">
    <property type="entry name" value="UNC-13_domain"/>
</dbReference>
<gene>
    <name evidence="7" type="ORF">QYM36_010071</name>
</gene>
<comment type="caution">
    <text evidence="7">The sequence shown here is derived from an EMBL/GenBank/DDBJ whole genome shotgun (WGS) entry which is preliminary data.</text>
</comment>
<feature type="region of interest" description="Disordered" evidence="4">
    <location>
        <begin position="1"/>
        <end position="25"/>
    </location>
</feature>
<dbReference type="InterPro" id="IPR014770">
    <property type="entry name" value="Munc13_1"/>
</dbReference>
<dbReference type="SUPFAM" id="SSF49562">
    <property type="entry name" value="C2 domain (Calcium/lipid-binding domain, CaLB)"/>
    <property type="match status" value="2"/>
</dbReference>
<dbReference type="PANTHER" id="PTHR45999:SF2">
    <property type="entry name" value="PROTEIN UNC-13 HOMOLOG 4B"/>
    <property type="match status" value="1"/>
</dbReference>
<protein>
    <recommendedName>
        <fullName evidence="9">Protein unc-13 homolog 4B</fullName>
    </recommendedName>
</protein>
<feature type="region of interest" description="Disordered" evidence="4">
    <location>
        <begin position="127"/>
        <end position="160"/>
    </location>
</feature>
<name>A0AA88HZL1_ARTSF</name>
<evidence type="ECO:0000256" key="4">
    <source>
        <dbReference type="SAM" id="MobiDB-lite"/>
    </source>
</evidence>
<dbReference type="Pfam" id="PF00168">
    <property type="entry name" value="C2"/>
    <property type="match status" value="2"/>
</dbReference>
<feature type="compositionally biased region" description="Basic and acidic residues" evidence="4">
    <location>
        <begin position="127"/>
        <end position="136"/>
    </location>
</feature>
<evidence type="ECO:0008006" key="9">
    <source>
        <dbReference type="Google" id="ProtNLM"/>
    </source>
</evidence>
<evidence type="ECO:0000256" key="1">
    <source>
        <dbReference type="ARBA" id="ARBA00004603"/>
    </source>
</evidence>
<dbReference type="EMBL" id="JAVRJZ010000012">
    <property type="protein sequence ID" value="KAK2715306.1"/>
    <property type="molecule type" value="Genomic_DNA"/>
</dbReference>
<reference evidence="7" key="1">
    <citation type="submission" date="2023-07" db="EMBL/GenBank/DDBJ databases">
        <title>Chromosome-level genome assembly of Artemia franciscana.</title>
        <authorList>
            <person name="Jo E."/>
        </authorList>
    </citation>
    <scope>NUCLEOTIDE SEQUENCE</scope>
    <source>
        <tissue evidence="7">Whole body</tissue>
    </source>
</reference>
<feature type="domain" description="MHD1" evidence="6">
    <location>
        <begin position="691"/>
        <end position="812"/>
    </location>
</feature>
<feature type="domain" description="C2" evidence="5">
    <location>
        <begin position="1050"/>
        <end position="1178"/>
    </location>
</feature>
<evidence type="ECO:0000313" key="8">
    <source>
        <dbReference type="Proteomes" id="UP001187531"/>
    </source>
</evidence>
<dbReference type="PROSITE" id="PS51258">
    <property type="entry name" value="MHD1"/>
    <property type="match status" value="1"/>
</dbReference>
<dbReference type="SMART" id="SM00239">
    <property type="entry name" value="C2"/>
    <property type="match status" value="2"/>
</dbReference>
<dbReference type="GO" id="GO:0005770">
    <property type="term" value="C:late endosome"/>
    <property type="evidence" value="ECO:0007669"/>
    <property type="project" value="UniProtKB-SubCell"/>
</dbReference>
<feature type="domain" description="C2" evidence="5">
    <location>
        <begin position="230"/>
        <end position="358"/>
    </location>
</feature>
<dbReference type="Proteomes" id="UP001187531">
    <property type="component" value="Unassembled WGS sequence"/>
</dbReference>
<dbReference type="AlphaFoldDB" id="A0AA88HZL1"/>
<evidence type="ECO:0000259" key="5">
    <source>
        <dbReference type="PROSITE" id="PS50004"/>
    </source>
</evidence>
<evidence type="ECO:0000256" key="3">
    <source>
        <dbReference type="ARBA" id="ARBA00022483"/>
    </source>
</evidence>
<keyword evidence="3" id="KW-0268">Exocytosis</keyword>
<dbReference type="GO" id="GO:0099503">
    <property type="term" value="C:secretory vesicle"/>
    <property type="evidence" value="ECO:0007669"/>
    <property type="project" value="TreeGrafter"/>
</dbReference>
<dbReference type="GO" id="GO:0006887">
    <property type="term" value="P:exocytosis"/>
    <property type="evidence" value="ECO:0007669"/>
    <property type="project" value="UniProtKB-KW"/>
</dbReference>
<keyword evidence="8" id="KW-1185">Reference proteome</keyword>
<dbReference type="Gene3D" id="2.60.40.150">
    <property type="entry name" value="C2 domain"/>
    <property type="match status" value="2"/>
</dbReference>
<evidence type="ECO:0000313" key="7">
    <source>
        <dbReference type="EMBL" id="KAK2715306.1"/>
    </source>
</evidence>
<proteinExistence type="inferred from homology"/>
<dbReference type="InterPro" id="IPR035892">
    <property type="entry name" value="C2_domain_sf"/>
</dbReference>
<dbReference type="Gene3D" id="1.10.357.50">
    <property type="match status" value="1"/>
</dbReference>
<evidence type="ECO:0000259" key="6">
    <source>
        <dbReference type="PROSITE" id="PS51258"/>
    </source>
</evidence>